<reference evidence="3" key="2">
    <citation type="submission" date="2021-04" db="EMBL/GenBank/DDBJ databases">
        <title>Isolation and characterization of a novel species of the genus Sulfurimonas.</title>
        <authorList>
            <person name="Fukui M."/>
        </authorList>
    </citation>
    <scope>NUCLEOTIDE SEQUENCE</scope>
    <source>
        <strain evidence="3">H1576</strain>
    </source>
</reference>
<dbReference type="InterPro" id="IPR050097">
    <property type="entry name" value="Ferredoxin-NADP_redctase_2"/>
</dbReference>
<name>A0A975GCQ7_9BACT</name>
<dbReference type="GO" id="GO:0004497">
    <property type="term" value="F:monooxygenase activity"/>
    <property type="evidence" value="ECO:0007669"/>
    <property type="project" value="UniProtKB-KW"/>
</dbReference>
<evidence type="ECO:0000256" key="2">
    <source>
        <dbReference type="ARBA" id="ARBA00023002"/>
    </source>
</evidence>
<sequence>MQKIYDIAIIGAGPAGIATAVESVLCCINNIILFEKGQNHSETIRKYFDDRKPVDRDWKGLKVDLKGNIEFEDGTKNGTLETFNKSLLDHRIDTKFSTEIDEISKEGNHFHIKTNTNETFIAKYIVVAIGKMGKPNKPDYDLPKSLKDRINFNITDCPGHEDVLVVGGGDSAAEYAYLIRTDNKVTFTYRRDKITRANPKNTKNLLDSVKEGVIQLKLGVDILSVTDEEGKCRVNFSDNSSLVYDRIIYALGGSTPKEFLSKTPIVVDEKGKPVVDENHINSDGIYIAGDIAGPLGGSIALALNHGYNIVQDIIKKDNYCLKQ</sequence>
<keyword evidence="1" id="KW-0285">Flavoprotein</keyword>
<dbReference type="InterPro" id="IPR036188">
    <property type="entry name" value="FAD/NAD-bd_sf"/>
</dbReference>
<dbReference type="Proteomes" id="UP000671852">
    <property type="component" value="Chromosome"/>
</dbReference>
<dbReference type="PRINTS" id="PR00469">
    <property type="entry name" value="PNDRDTASEII"/>
</dbReference>
<gene>
    <name evidence="3" type="ORF">GJV85_05220</name>
</gene>
<evidence type="ECO:0000313" key="4">
    <source>
        <dbReference type="Proteomes" id="UP000671852"/>
    </source>
</evidence>
<protein>
    <submittedName>
        <fullName evidence="3">SidA/IucD/PvdA family monooxygenase</fullName>
    </submittedName>
</protein>
<dbReference type="KEGG" id="saqt:GJV85_05220"/>
<dbReference type="RefSeq" id="WP_207562810.1">
    <property type="nucleotide sequence ID" value="NZ_CP046072.1"/>
</dbReference>
<accession>A0A975GCQ7</accession>
<dbReference type="EMBL" id="CP046072">
    <property type="protein sequence ID" value="QSZ41529.1"/>
    <property type="molecule type" value="Genomic_DNA"/>
</dbReference>
<dbReference type="Gene3D" id="3.50.50.60">
    <property type="entry name" value="FAD/NAD(P)-binding domain"/>
    <property type="match status" value="2"/>
</dbReference>
<dbReference type="PANTHER" id="PTHR48105">
    <property type="entry name" value="THIOREDOXIN REDUCTASE 1-RELATED-RELATED"/>
    <property type="match status" value="1"/>
</dbReference>
<dbReference type="AlphaFoldDB" id="A0A975GCQ7"/>
<keyword evidence="2" id="KW-0560">Oxidoreductase</keyword>
<dbReference type="Pfam" id="PF13738">
    <property type="entry name" value="Pyr_redox_3"/>
    <property type="match status" value="1"/>
</dbReference>
<evidence type="ECO:0000313" key="3">
    <source>
        <dbReference type="EMBL" id="QSZ41529.1"/>
    </source>
</evidence>
<dbReference type="PRINTS" id="PR00368">
    <property type="entry name" value="FADPNR"/>
</dbReference>
<dbReference type="SUPFAM" id="SSF51905">
    <property type="entry name" value="FAD/NAD(P)-binding domain"/>
    <property type="match status" value="1"/>
</dbReference>
<keyword evidence="4" id="KW-1185">Reference proteome</keyword>
<evidence type="ECO:0000256" key="1">
    <source>
        <dbReference type="ARBA" id="ARBA00022630"/>
    </source>
</evidence>
<keyword evidence="3" id="KW-0503">Monooxygenase</keyword>
<proteinExistence type="predicted"/>
<organism evidence="3 4">
    <name type="scientific">Sulfurimonas aquatica</name>
    <dbReference type="NCBI Taxonomy" id="2672570"/>
    <lineage>
        <taxon>Bacteria</taxon>
        <taxon>Pseudomonadati</taxon>
        <taxon>Campylobacterota</taxon>
        <taxon>Epsilonproteobacteria</taxon>
        <taxon>Campylobacterales</taxon>
        <taxon>Sulfurimonadaceae</taxon>
        <taxon>Sulfurimonas</taxon>
    </lineage>
</organism>
<reference evidence="3" key="1">
    <citation type="submission" date="2019-11" db="EMBL/GenBank/DDBJ databases">
        <authorList>
            <person name="Kojima H."/>
        </authorList>
    </citation>
    <scope>NUCLEOTIDE SEQUENCE</scope>
    <source>
        <strain evidence="3">H1576</strain>
    </source>
</reference>